<dbReference type="EMBL" id="AP026866">
    <property type="protein sequence ID" value="BDS05437.1"/>
    <property type="molecule type" value="Genomic_DNA"/>
</dbReference>
<dbReference type="Pfam" id="PF01176">
    <property type="entry name" value="eIF-1a"/>
    <property type="match status" value="1"/>
</dbReference>
<dbReference type="AlphaFoldDB" id="A0AAT9FHI0"/>
<dbReference type="SUPFAM" id="SSF50249">
    <property type="entry name" value="Nucleic acid-binding proteins"/>
    <property type="match status" value="1"/>
</dbReference>
<name>A0AAT9FHI0_9BACT</name>
<dbReference type="InterPro" id="IPR006196">
    <property type="entry name" value="RNA-binding_domain_S1_IF1"/>
</dbReference>
<reference evidence="2" key="1">
    <citation type="submission" date="2024-07" db="EMBL/GenBank/DDBJ databases">
        <title>Complete genome sequence of Verrucomicrobiaceae bacterium NT6N.</title>
        <authorList>
            <person name="Huang C."/>
            <person name="Takami H."/>
            <person name="Hamasaki K."/>
        </authorList>
    </citation>
    <scope>NUCLEOTIDE SEQUENCE</scope>
    <source>
        <strain evidence="2">NT6N</strain>
    </source>
</reference>
<accession>A0AAT9FHI0</accession>
<gene>
    <name evidence="2" type="ORF">NT6N_04770</name>
</gene>
<dbReference type="Gene3D" id="2.40.50.140">
    <property type="entry name" value="Nucleic acid-binding proteins"/>
    <property type="match status" value="1"/>
</dbReference>
<dbReference type="KEGG" id="osu:NT6N_04770"/>
<sequence>MFDPPVTTVGTIIDTPKAKIYRVALPNGKEIVGHVPKALIHLHESLREGVRVNLELTPYDFEKGRISGLAED</sequence>
<feature type="domain" description="S1-like" evidence="1">
    <location>
        <begin position="8"/>
        <end position="66"/>
    </location>
</feature>
<protein>
    <recommendedName>
        <fullName evidence="1">S1-like domain-containing protein</fullName>
    </recommendedName>
</protein>
<dbReference type="InterPro" id="IPR012340">
    <property type="entry name" value="NA-bd_OB-fold"/>
</dbReference>
<organism evidence="2">
    <name type="scientific">Oceaniferula spumae</name>
    <dbReference type="NCBI Taxonomy" id="2979115"/>
    <lineage>
        <taxon>Bacteria</taxon>
        <taxon>Pseudomonadati</taxon>
        <taxon>Verrucomicrobiota</taxon>
        <taxon>Verrucomicrobiia</taxon>
        <taxon>Verrucomicrobiales</taxon>
        <taxon>Verrucomicrobiaceae</taxon>
        <taxon>Oceaniferula</taxon>
    </lineage>
</organism>
<evidence type="ECO:0000313" key="2">
    <source>
        <dbReference type="EMBL" id="BDS05437.1"/>
    </source>
</evidence>
<proteinExistence type="predicted"/>
<evidence type="ECO:0000259" key="1">
    <source>
        <dbReference type="Pfam" id="PF01176"/>
    </source>
</evidence>